<keyword evidence="2" id="KW-0472">Membrane</keyword>
<feature type="compositionally biased region" description="Polar residues" evidence="1">
    <location>
        <begin position="51"/>
        <end position="68"/>
    </location>
</feature>
<evidence type="ECO:0000256" key="2">
    <source>
        <dbReference type="SAM" id="Phobius"/>
    </source>
</evidence>
<name>A0A839K4D5_9FIRM</name>
<evidence type="ECO:0000256" key="1">
    <source>
        <dbReference type="SAM" id="MobiDB-lite"/>
    </source>
</evidence>
<dbReference type="EMBL" id="JACEGA010000001">
    <property type="protein sequence ID" value="MBB2184470.1"/>
    <property type="molecule type" value="Genomic_DNA"/>
</dbReference>
<dbReference type="Proteomes" id="UP000574276">
    <property type="component" value="Unassembled WGS sequence"/>
</dbReference>
<keyword evidence="5" id="KW-1185">Reference proteome</keyword>
<keyword evidence="2" id="KW-1133">Transmembrane helix</keyword>
<sequence>MEKFCTNCGKELHTGARFCAKCGAEVIDLPVKTASEIQSKSVDKQEHKLEAQTQEYTPTVATPKTKSTPVPKMKSGRNTLCIVLSVLLFIQTTVVALYGWPGFMVGGGVKLPSIQKIDSFTLQEGQTAVSTDKGVMIDFGPYNSMDGEKVSIKELSEDKDSIEGGTRTAYDISAGERTEFDGLLTITLPYDESGADAADEEGSVLAEYYNPETDQWELVDYTVNTTDNTVTITTDHLSAYCTVTLTDSHSPYALLSKFTSKRLDDETALALLREFETSGKPGEVGDSLLREFYGQLLDIPNLGDPEAGLLHEVFSWLTDAFELAEQGVGNKYLSSLWEKGGYMLLGLSALSLGDTMIDAYKGNESAETVAAEAYKLSYNVGVAVLDYKKVTTGMVQLSMLGVIALDYSLNKFMVAADQTYKDALFNVVIAYNEKIHPWTEAEWYDRIMGLYRTRGNNPEKFNAALRGIMENYSSRYFYDNPEEQLVATNEAGLHAYTTGLLPETDAAREYCIEQYMARLGERLQPVLDDVIKKINYDNRKTYSANATELRQALNAPLEFEIIEGIPDGEKSKYAGCTVDIRRPDAQIDKNWATVLDKDGRATIDATILGYMQAGIPTQLRLWNKGDDPYEDAPILTQEFKVTEKRTVIPLGSVAKKYLLYQDTFEIGAYYGGRTIDEFYDAHGSMREGRSLDEFKRDHSYIITVEGKGADAVLTVIDALKGKEESPLNALGKDGIAGALDASGNIFTASYGDGETIEINFDTGAAYLNGPYTMRSFDSYMTPESRGLPNGMRYGVQPYAGE</sequence>
<dbReference type="AlphaFoldDB" id="A0A839K4D5"/>
<evidence type="ECO:0000313" key="4">
    <source>
        <dbReference type="EMBL" id="MBB2184470.1"/>
    </source>
</evidence>
<keyword evidence="2" id="KW-0812">Transmembrane</keyword>
<gene>
    <name evidence="4" type="ORF">H0486_16445</name>
</gene>
<feature type="region of interest" description="Disordered" evidence="1">
    <location>
        <begin position="50"/>
        <end position="72"/>
    </location>
</feature>
<evidence type="ECO:0000259" key="3">
    <source>
        <dbReference type="Pfam" id="PF13240"/>
    </source>
</evidence>
<evidence type="ECO:0000313" key="5">
    <source>
        <dbReference type="Proteomes" id="UP000574276"/>
    </source>
</evidence>
<feature type="domain" description="Zinc-ribbon" evidence="3">
    <location>
        <begin position="4"/>
        <end position="26"/>
    </location>
</feature>
<feature type="transmembrane region" description="Helical" evidence="2">
    <location>
        <begin position="80"/>
        <end position="100"/>
    </location>
</feature>
<dbReference type="InterPro" id="IPR026870">
    <property type="entry name" value="Zinc_ribbon_dom"/>
</dbReference>
<protein>
    <submittedName>
        <fullName evidence="4">Zinc ribbon domain-containing protein</fullName>
    </submittedName>
</protein>
<comment type="caution">
    <text evidence="4">The sequence shown here is derived from an EMBL/GenBank/DDBJ whole genome shotgun (WGS) entry which is preliminary data.</text>
</comment>
<dbReference type="Pfam" id="PF13240">
    <property type="entry name" value="Zn_Ribbon_1"/>
    <property type="match status" value="1"/>
</dbReference>
<accession>A0A839K4D5</accession>
<reference evidence="4 5" key="1">
    <citation type="submission" date="2020-07" db="EMBL/GenBank/DDBJ databases">
        <title>Characterization and genome sequencing of isolate MD1, a novel member within the family Lachnospiraceae.</title>
        <authorList>
            <person name="Rettenmaier R."/>
            <person name="Di Bello L."/>
            <person name="Zinser C."/>
            <person name="Scheitz K."/>
            <person name="Liebl W."/>
            <person name="Zverlov V."/>
        </authorList>
    </citation>
    <scope>NUCLEOTIDE SEQUENCE [LARGE SCALE GENOMIC DNA]</scope>
    <source>
        <strain evidence="4 5">MD1</strain>
    </source>
</reference>
<proteinExistence type="predicted"/>
<organism evidence="4 5">
    <name type="scientific">Variimorphobacter saccharofermentans</name>
    <dbReference type="NCBI Taxonomy" id="2755051"/>
    <lineage>
        <taxon>Bacteria</taxon>
        <taxon>Bacillati</taxon>
        <taxon>Bacillota</taxon>
        <taxon>Clostridia</taxon>
        <taxon>Lachnospirales</taxon>
        <taxon>Lachnospiraceae</taxon>
        <taxon>Variimorphobacter</taxon>
    </lineage>
</organism>